<proteinExistence type="predicted"/>
<dbReference type="PANTHER" id="PTHR36454:SF1">
    <property type="entry name" value="DUF1015 DOMAIN-CONTAINING PROTEIN"/>
    <property type="match status" value="1"/>
</dbReference>
<feature type="non-terminal residue" evidence="1">
    <location>
        <position position="1"/>
    </location>
</feature>
<evidence type="ECO:0008006" key="2">
    <source>
        <dbReference type="Google" id="ProtNLM"/>
    </source>
</evidence>
<protein>
    <recommendedName>
        <fullName evidence="2">DUF1015 domain-containing protein</fullName>
    </recommendedName>
</protein>
<reference evidence="1" key="1">
    <citation type="submission" date="2018-05" db="EMBL/GenBank/DDBJ databases">
        <authorList>
            <person name="Lanie J.A."/>
            <person name="Ng W.-L."/>
            <person name="Kazmierczak K.M."/>
            <person name="Andrzejewski T.M."/>
            <person name="Davidsen T.M."/>
            <person name="Wayne K.J."/>
            <person name="Tettelin H."/>
            <person name="Glass J.I."/>
            <person name="Rusch D."/>
            <person name="Podicherti R."/>
            <person name="Tsui H.-C.T."/>
            <person name="Winkler M.E."/>
        </authorList>
    </citation>
    <scope>NUCLEOTIDE SEQUENCE</scope>
</reference>
<accession>A0A383BSC2</accession>
<feature type="non-terminal residue" evidence="1">
    <location>
        <position position="244"/>
    </location>
</feature>
<dbReference type="InterPro" id="IPR008323">
    <property type="entry name" value="UCP033563"/>
</dbReference>
<dbReference type="PANTHER" id="PTHR36454">
    <property type="entry name" value="LMO2823 PROTEIN"/>
    <property type="match status" value="1"/>
</dbReference>
<name>A0A383BSC2_9ZZZZ</name>
<organism evidence="1">
    <name type="scientific">marine metagenome</name>
    <dbReference type="NCBI Taxonomy" id="408172"/>
    <lineage>
        <taxon>unclassified sequences</taxon>
        <taxon>metagenomes</taxon>
        <taxon>ecological metagenomes</taxon>
    </lineage>
</organism>
<dbReference type="EMBL" id="UINC01202985">
    <property type="protein sequence ID" value="SVE23037.1"/>
    <property type="molecule type" value="Genomic_DNA"/>
</dbReference>
<dbReference type="Pfam" id="PF06245">
    <property type="entry name" value="DUF1015"/>
    <property type="match status" value="1"/>
</dbReference>
<dbReference type="AlphaFoldDB" id="A0A383BSC2"/>
<sequence>FEQLTQIKPETSFTSDDGVTHDFWVIKNHSMIKTIQKRFNTLSCTYIADGHHRSESAAEVVRRKKNNKGFETLLKPYHYFLQVLFPDDEVNILSYNRIAKKPKDLSMHEVMFKAESNFNLAINKEGSFSPETSHTFGVYAEGNWYRMVLLNSQIKEDDPVREIDAEVLQQYFVGPILNIKDPKTDERIQFVGGVRGNKELENRVDSGEFDMAFSLYPTTVSQLLNVADTQKVMPPKSTWFEPKL</sequence>
<gene>
    <name evidence="1" type="ORF">METZ01_LOCUS475891</name>
</gene>
<evidence type="ECO:0000313" key="1">
    <source>
        <dbReference type="EMBL" id="SVE23037.1"/>
    </source>
</evidence>